<feature type="non-terminal residue" evidence="2">
    <location>
        <position position="281"/>
    </location>
</feature>
<organism evidence="2">
    <name type="scientific">marine metagenome</name>
    <dbReference type="NCBI Taxonomy" id="408172"/>
    <lineage>
        <taxon>unclassified sequences</taxon>
        <taxon>metagenomes</taxon>
        <taxon>ecological metagenomes</taxon>
    </lineage>
</organism>
<evidence type="ECO:0000256" key="1">
    <source>
        <dbReference type="SAM" id="MobiDB-lite"/>
    </source>
</evidence>
<protein>
    <submittedName>
        <fullName evidence="2">Uncharacterized protein</fullName>
    </submittedName>
</protein>
<gene>
    <name evidence="2" type="ORF">METZ01_LOCUS405615</name>
</gene>
<evidence type="ECO:0000313" key="2">
    <source>
        <dbReference type="EMBL" id="SVD52761.1"/>
    </source>
</evidence>
<reference evidence="2" key="1">
    <citation type="submission" date="2018-05" db="EMBL/GenBank/DDBJ databases">
        <authorList>
            <person name="Lanie J.A."/>
            <person name="Ng W.-L."/>
            <person name="Kazmierczak K.M."/>
            <person name="Andrzejewski T.M."/>
            <person name="Davidsen T.M."/>
            <person name="Wayne K.J."/>
            <person name="Tettelin H."/>
            <person name="Glass J.I."/>
            <person name="Rusch D."/>
            <person name="Podicherti R."/>
            <person name="Tsui H.-C.T."/>
            <person name="Winkler M.E."/>
        </authorList>
    </citation>
    <scope>NUCLEOTIDE SEQUENCE</scope>
</reference>
<dbReference type="AlphaFoldDB" id="A0A382W3P9"/>
<name>A0A382W3P9_9ZZZZ</name>
<accession>A0A382W3P9</accession>
<sequence length="281" mass="31511">PNASAKDLDRLVDSLNDAITLSRELNRAKSSRDEVEGLYTTGIELLNRLVDDCGLEAVGAGASAAHLEGVLEDLMKTHRDAVAQVRLMDKELTKIHANKEIFSRQLEDNTKELNDILTELDEEDQGSATAVLAEIARRLEIETELKRLASSESVVEKVQKAVNAACKSVGEEESSLHNLTIVYAEQRERAQKAVKARDDHDKWERQLMDKRPRAERRKTKKEELEDEATGLLTSFGLSSDDEMGPAVEVGKHRLGLEGEMKDEQGQFTNLAKRWDDFEDEL</sequence>
<feature type="region of interest" description="Disordered" evidence="1">
    <location>
        <begin position="195"/>
        <end position="244"/>
    </location>
</feature>
<dbReference type="EMBL" id="UINC01156379">
    <property type="protein sequence ID" value="SVD52761.1"/>
    <property type="molecule type" value="Genomic_DNA"/>
</dbReference>
<proteinExistence type="predicted"/>
<feature type="compositionally biased region" description="Basic and acidic residues" evidence="1">
    <location>
        <begin position="195"/>
        <end position="212"/>
    </location>
</feature>
<feature type="non-terminal residue" evidence="2">
    <location>
        <position position="1"/>
    </location>
</feature>